<feature type="domain" description="DUF4234" evidence="2">
    <location>
        <begin position="51"/>
        <end position="98"/>
    </location>
</feature>
<keyword evidence="4" id="KW-1185">Reference proteome</keyword>
<dbReference type="InterPro" id="IPR025328">
    <property type="entry name" value="DUF4234"/>
</dbReference>
<proteinExistence type="predicted"/>
<organism evidence="3 4">
    <name type="scientific">Dubosiella newyorkensis</name>
    <dbReference type="NCBI Taxonomy" id="1862672"/>
    <lineage>
        <taxon>Bacteria</taxon>
        <taxon>Bacillati</taxon>
        <taxon>Bacillota</taxon>
        <taxon>Erysipelotrichia</taxon>
        <taxon>Erysipelotrichales</taxon>
        <taxon>Erysipelotrichaceae</taxon>
        <taxon>Dubosiella</taxon>
    </lineage>
</organism>
<sequence>MAPIRERSIVLNILLTIVTCGIYEFVWLYLMAKDINELEVSQNEPMSMDPMMAVLLTIVTCGLYQIYFFYKAGKSVSRLHSKYPVGDNSALLAILGCLAPIISMAILQDSINSIVRYGE</sequence>
<dbReference type="Pfam" id="PF14018">
    <property type="entry name" value="DUF4234"/>
    <property type="match status" value="2"/>
</dbReference>
<name>A0A1U7NQS0_9FIRM</name>
<dbReference type="Proteomes" id="UP000186705">
    <property type="component" value="Unassembled WGS sequence"/>
</dbReference>
<reference evidence="3 4" key="1">
    <citation type="submission" date="2016-11" db="EMBL/GenBank/DDBJ databases">
        <title>Description of two novel members of the family Erysipelotrichaceae: Ileibacterium lipovorans gen. nov., sp. nov. and Dubosiella newyorkensis, gen. nov., sp. nov.</title>
        <authorList>
            <person name="Cox L.M."/>
            <person name="Sohn J."/>
            <person name="Tyrrell K.L."/>
            <person name="Citron D.M."/>
            <person name="Lawson P.A."/>
            <person name="Patel N.B."/>
            <person name="Iizumi T."/>
            <person name="Perez-Perez G.I."/>
            <person name="Goldstein E.J."/>
            <person name="Blaser M.J."/>
        </authorList>
    </citation>
    <scope>NUCLEOTIDE SEQUENCE [LARGE SCALE GENOMIC DNA]</scope>
    <source>
        <strain evidence="3 4">NYU-BL-A4</strain>
    </source>
</reference>
<keyword evidence="1" id="KW-0812">Transmembrane</keyword>
<accession>A0A1U7NQS0</accession>
<evidence type="ECO:0000313" key="3">
    <source>
        <dbReference type="EMBL" id="OLU47982.1"/>
    </source>
</evidence>
<dbReference type="EMBL" id="MPKA01000021">
    <property type="protein sequence ID" value="OLU47982.1"/>
    <property type="molecule type" value="Genomic_DNA"/>
</dbReference>
<keyword evidence="1" id="KW-1133">Transmembrane helix</keyword>
<keyword evidence="1" id="KW-0472">Membrane</keyword>
<feature type="transmembrane region" description="Helical" evidence="1">
    <location>
        <begin position="90"/>
        <end position="107"/>
    </location>
</feature>
<protein>
    <recommendedName>
        <fullName evidence="2">DUF4234 domain-containing protein</fullName>
    </recommendedName>
</protein>
<dbReference type="AlphaFoldDB" id="A0A1U7NQS0"/>
<feature type="domain" description="DUF4234" evidence="2">
    <location>
        <begin position="7"/>
        <end position="41"/>
    </location>
</feature>
<gene>
    <name evidence="3" type="ORF">BO225_00495</name>
</gene>
<evidence type="ECO:0000313" key="4">
    <source>
        <dbReference type="Proteomes" id="UP000186705"/>
    </source>
</evidence>
<evidence type="ECO:0000256" key="1">
    <source>
        <dbReference type="SAM" id="Phobius"/>
    </source>
</evidence>
<comment type="caution">
    <text evidence="3">The sequence shown here is derived from an EMBL/GenBank/DDBJ whole genome shotgun (WGS) entry which is preliminary data.</text>
</comment>
<feature type="transmembrane region" description="Helical" evidence="1">
    <location>
        <begin position="9"/>
        <end position="30"/>
    </location>
</feature>
<evidence type="ECO:0000259" key="2">
    <source>
        <dbReference type="Pfam" id="PF14018"/>
    </source>
</evidence>
<feature type="transmembrane region" description="Helical" evidence="1">
    <location>
        <begin position="50"/>
        <end position="70"/>
    </location>
</feature>
<dbReference type="STRING" id="1862672.BO225_00495"/>